<evidence type="ECO:0000313" key="1">
    <source>
        <dbReference type="EMBL" id="VVJ24918.1"/>
    </source>
</evidence>
<keyword evidence="2" id="KW-1185">Reference proteome</keyword>
<dbReference type="RefSeq" id="WP_155549583.1">
    <property type="nucleotide sequence ID" value="NZ_CABVGP010000004.1"/>
</dbReference>
<dbReference type="Proteomes" id="UP000399805">
    <property type="component" value="Unassembled WGS sequence"/>
</dbReference>
<gene>
    <name evidence="1" type="ORF">AA23TX_09676</name>
</gene>
<organism evidence="1 2">
    <name type="scientific">Amycolatopsis camponoti</name>
    <dbReference type="NCBI Taxonomy" id="2606593"/>
    <lineage>
        <taxon>Bacteria</taxon>
        <taxon>Bacillati</taxon>
        <taxon>Actinomycetota</taxon>
        <taxon>Actinomycetes</taxon>
        <taxon>Pseudonocardiales</taxon>
        <taxon>Pseudonocardiaceae</taxon>
        <taxon>Amycolatopsis</taxon>
    </lineage>
</organism>
<dbReference type="AlphaFoldDB" id="A0A6I8MA32"/>
<proteinExistence type="predicted"/>
<name>A0A6I8MA32_9PSEU</name>
<protein>
    <submittedName>
        <fullName evidence="1">Uncharacterized protein</fullName>
    </submittedName>
</protein>
<sequence>MKRLLAALGRAFTGTGWVLVPPAPPFEPGLAVPIPRPVTDVPRVPLSKRERDTFWHIVSG</sequence>
<reference evidence="1 2" key="1">
    <citation type="submission" date="2019-09" db="EMBL/GenBank/DDBJ databases">
        <authorList>
            <person name="Leyn A S."/>
        </authorList>
    </citation>
    <scope>NUCLEOTIDE SEQUENCE [LARGE SCALE GENOMIC DNA]</scope>
    <source>
        <strain evidence="1">AA231_1</strain>
    </source>
</reference>
<accession>A0A6I8MA32</accession>
<evidence type="ECO:0000313" key="2">
    <source>
        <dbReference type="Proteomes" id="UP000399805"/>
    </source>
</evidence>
<dbReference type="EMBL" id="CABVGP010000004">
    <property type="protein sequence ID" value="VVJ24918.1"/>
    <property type="molecule type" value="Genomic_DNA"/>
</dbReference>